<dbReference type="SUPFAM" id="SSF48726">
    <property type="entry name" value="Immunoglobulin"/>
    <property type="match status" value="2"/>
</dbReference>
<accession>A0A3Q4HZ12</accession>
<dbReference type="AlphaFoldDB" id="A0A3Q4HZ12"/>
<dbReference type="InterPro" id="IPR007110">
    <property type="entry name" value="Ig-like_dom"/>
</dbReference>
<reference evidence="3" key="2">
    <citation type="submission" date="2025-09" db="UniProtKB">
        <authorList>
            <consortium name="Ensembl"/>
        </authorList>
    </citation>
    <scope>IDENTIFICATION</scope>
</reference>
<keyword evidence="4" id="KW-1185">Reference proteome</keyword>
<organism evidence="3 4">
    <name type="scientific">Neolamprologus brichardi</name>
    <name type="common">Fairy cichlid</name>
    <name type="synonym">Lamprologus brichardi</name>
    <dbReference type="NCBI Taxonomy" id="32507"/>
    <lineage>
        <taxon>Eukaryota</taxon>
        <taxon>Metazoa</taxon>
        <taxon>Chordata</taxon>
        <taxon>Craniata</taxon>
        <taxon>Vertebrata</taxon>
        <taxon>Euteleostomi</taxon>
        <taxon>Actinopterygii</taxon>
        <taxon>Neopterygii</taxon>
        <taxon>Teleostei</taxon>
        <taxon>Neoteleostei</taxon>
        <taxon>Acanthomorphata</taxon>
        <taxon>Ovalentaria</taxon>
        <taxon>Cichlomorphae</taxon>
        <taxon>Cichliformes</taxon>
        <taxon>Cichlidae</taxon>
        <taxon>African cichlids</taxon>
        <taxon>Pseudocrenilabrinae</taxon>
        <taxon>Lamprologini</taxon>
        <taxon>Neolamprologus</taxon>
    </lineage>
</organism>
<dbReference type="Gene3D" id="2.60.40.10">
    <property type="entry name" value="Immunoglobulins"/>
    <property type="match status" value="2"/>
</dbReference>
<dbReference type="PANTHER" id="PTHR10075">
    <property type="entry name" value="BASIGIN RELATED"/>
    <property type="match status" value="1"/>
</dbReference>
<dbReference type="Ensembl" id="ENSNBRT00000030086.1">
    <property type="protein sequence ID" value="ENSNBRP00000029330.1"/>
    <property type="gene ID" value="ENSNBRG00000022330.1"/>
</dbReference>
<dbReference type="SMART" id="SM00409">
    <property type="entry name" value="IG"/>
    <property type="match status" value="2"/>
</dbReference>
<dbReference type="GeneTree" id="ENSGT00940000162571"/>
<proteinExistence type="predicted"/>
<evidence type="ECO:0000313" key="4">
    <source>
        <dbReference type="Proteomes" id="UP000261580"/>
    </source>
</evidence>
<evidence type="ECO:0000256" key="1">
    <source>
        <dbReference type="ARBA" id="ARBA00023319"/>
    </source>
</evidence>
<dbReference type="Pfam" id="PF13927">
    <property type="entry name" value="Ig_3"/>
    <property type="match status" value="1"/>
</dbReference>
<feature type="domain" description="Ig-like" evidence="2">
    <location>
        <begin position="1"/>
        <end position="95"/>
    </location>
</feature>
<dbReference type="STRING" id="32507.ENSNBRP00000029330"/>
<name>A0A3Q4HZ12_NEOBR</name>
<dbReference type="OMA" id="VINTRPR"/>
<dbReference type="InterPro" id="IPR013783">
    <property type="entry name" value="Ig-like_fold"/>
</dbReference>
<feature type="domain" description="Ig-like" evidence="2">
    <location>
        <begin position="103"/>
        <end position="193"/>
    </location>
</feature>
<dbReference type="PROSITE" id="PS50835">
    <property type="entry name" value="IG_LIKE"/>
    <property type="match status" value="2"/>
</dbReference>
<evidence type="ECO:0000259" key="2">
    <source>
        <dbReference type="PROSITE" id="PS50835"/>
    </source>
</evidence>
<dbReference type="SMART" id="SM00408">
    <property type="entry name" value="IGc2"/>
    <property type="match status" value="2"/>
</dbReference>
<dbReference type="Pfam" id="PF07679">
    <property type="entry name" value="I-set"/>
    <property type="match status" value="1"/>
</dbReference>
<reference evidence="3" key="1">
    <citation type="submission" date="2025-08" db="UniProtKB">
        <authorList>
            <consortium name="Ensembl"/>
        </authorList>
    </citation>
    <scope>IDENTIFICATION</scope>
</reference>
<sequence>NGSKNLTNKRKLCEIITTMCNEFVNLECSVIASDPQVKMEWMLPDLSVVEDVTDKIHISENGQLVILNATLSDSGVYHCIVRTKAGVDLMPLRLTIKERSLSPTAFNGEKITVERGNTFSLPCEVTSAHPSHTIWYLPRNQVLLPTQQTRRAEVMENGTLVVRRLTLEDAGEYSCLASNLYGADMVTHIVEVRGEKASERTKVQTEKEHPILTVALEEGEGSGGDFQEIVRPFSTQLPEKVGSSAYCLLHKQPSARKLC</sequence>
<dbReference type="InterPro" id="IPR003599">
    <property type="entry name" value="Ig_sub"/>
</dbReference>
<dbReference type="CDD" id="cd00096">
    <property type="entry name" value="Ig"/>
    <property type="match status" value="1"/>
</dbReference>
<dbReference type="InterPro" id="IPR013098">
    <property type="entry name" value="Ig_I-set"/>
</dbReference>
<keyword evidence="1" id="KW-0393">Immunoglobulin domain</keyword>
<evidence type="ECO:0000313" key="3">
    <source>
        <dbReference type="Ensembl" id="ENSNBRP00000029330.1"/>
    </source>
</evidence>
<dbReference type="InterPro" id="IPR003598">
    <property type="entry name" value="Ig_sub2"/>
</dbReference>
<dbReference type="PANTHER" id="PTHR10075:SF14">
    <property type="entry name" value="CELL ADHESION MOLECULE DSCAM2-RELATED"/>
    <property type="match status" value="1"/>
</dbReference>
<protein>
    <recommendedName>
        <fullName evidence="2">Ig-like domain-containing protein</fullName>
    </recommendedName>
</protein>
<dbReference type="InterPro" id="IPR036179">
    <property type="entry name" value="Ig-like_dom_sf"/>
</dbReference>
<dbReference type="Proteomes" id="UP000261580">
    <property type="component" value="Unassembled WGS sequence"/>
</dbReference>